<evidence type="ECO:0000313" key="9">
    <source>
        <dbReference type="Proteomes" id="UP000756346"/>
    </source>
</evidence>
<dbReference type="InterPro" id="IPR001650">
    <property type="entry name" value="Helicase_C-like"/>
</dbReference>
<dbReference type="GO" id="GO:0005737">
    <property type="term" value="C:cytoplasm"/>
    <property type="evidence" value="ECO:0007669"/>
    <property type="project" value="TreeGrafter"/>
</dbReference>
<keyword evidence="8" id="KW-0378">Hydrolase</keyword>
<evidence type="ECO:0000256" key="3">
    <source>
        <dbReference type="ARBA" id="ARBA00022840"/>
    </source>
</evidence>
<accession>A0A9P8XT54</accession>
<dbReference type="GO" id="GO:0016787">
    <property type="term" value="F:hydrolase activity"/>
    <property type="evidence" value="ECO:0007669"/>
    <property type="project" value="UniProtKB-KW"/>
</dbReference>
<dbReference type="Gene3D" id="3.40.50.300">
    <property type="entry name" value="P-loop containing nucleotide triphosphate hydrolases"/>
    <property type="match status" value="2"/>
</dbReference>
<evidence type="ECO:0000259" key="7">
    <source>
        <dbReference type="PROSITE" id="PS51194"/>
    </source>
</evidence>
<dbReference type="EMBL" id="JAGTJQ010000012">
    <property type="protein sequence ID" value="KAH7016099.1"/>
    <property type="molecule type" value="Genomic_DNA"/>
</dbReference>
<dbReference type="PROSITE" id="PS51192">
    <property type="entry name" value="HELICASE_ATP_BIND_1"/>
    <property type="match status" value="1"/>
</dbReference>
<evidence type="ECO:0000256" key="5">
    <source>
        <dbReference type="ARBA" id="ARBA00034808"/>
    </source>
</evidence>
<dbReference type="OrthoDB" id="4740614at2759"/>
<feature type="domain" description="Helicase C-terminal" evidence="7">
    <location>
        <begin position="526"/>
        <end position="682"/>
    </location>
</feature>
<dbReference type="SMART" id="SM00487">
    <property type="entry name" value="DEXDc"/>
    <property type="match status" value="1"/>
</dbReference>
<keyword evidence="9" id="KW-1185">Reference proteome</keyword>
<dbReference type="GO" id="GO:0003676">
    <property type="term" value="F:nucleic acid binding"/>
    <property type="evidence" value="ECO:0007669"/>
    <property type="project" value="InterPro"/>
</dbReference>
<organism evidence="8 9">
    <name type="scientific">Microdochium trichocladiopsis</name>
    <dbReference type="NCBI Taxonomy" id="1682393"/>
    <lineage>
        <taxon>Eukaryota</taxon>
        <taxon>Fungi</taxon>
        <taxon>Dikarya</taxon>
        <taxon>Ascomycota</taxon>
        <taxon>Pezizomycotina</taxon>
        <taxon>Sordariomycetes</taxon>
        <taxon>Xylariomycetidae</taxon>
        <taxon>Xylariales</taxon>
        <taxon>Microdochiaceae</taxon>
        <taxon>Microdochium</taxon>
    </lineage>
</organism>
<dbReference type="RefSeq" id="XP_046005723.1">
    <property type="nucleotide sequence ID" value="XM_046159657.1"/>
</dbReference>
<dbReference type="InterPro" id="IPR027417">
    <property type="entry name" value="P-loop_NTPase"/>
</dbReference>
<reference evidence="8" key="1">
    <citation type="journal article" date="2021" name="Nat. Commun.">
        <title>Genetic determinants of endophytism in the Arabidopsis root mycobiome.</title>
        <authorList>
            <person name="Mesny F."/>
            <person name="Miyauchi S."/>
            <person name="Thiergart T."/>
            <person name="Pickel B."/>
            <person name="Atanasova L."/>
            <person name="Karlsson M."/>
            <person name="Huettel B."/>
            <person name="Barry K.W."/>
            <person name="Haridas S."/>
            <person name="Chen C."/>
            <person name="Bauer D."/>
            <person name="Andreopoulos W."/>
            <person name="Pangilinan J."/>
            <person name="LaButti K."/>
            <person name="Riley R."/>
            <person name="Lipzen A."/>
            <person name="Clum A."/>
            <person name="Drula E."/>
            <person name="Henrissat B."/>
            <person name="Kohler A."/>
            <person name="Grigoriev I.V."/>
            <person name="Martin F.M."/>
            <person name="Hacquard S."/>
        </authorList>
    </citation>
    <scope>NUCLEOTIDE SEQUENCE</scope>
    <source>
        <strain evidence="8">MPI-CAGE-CH-0230</strain>
    </source>
</reference>
<dbReference type="AlphaFoldDB" id="A0A9P8XT54"/>
<dbReference type="SMART" id="SM00490">
    <property type="entry name" value="HELICc"/>
    <property type="match status" value="1"/>
</dbReference>
<dbReference type="Proteomes" id="UP000756346">
    <property type="component" value="Unassembled WGS sequence"/>
</dbReference>
<comment type="similarity">
    <text evidence="1">Belongs to the helicase family. RecQ subfamily.</text>
</comment>
<evidence type="ECO:0000256" key="4">
    <source>
        <dbReference type="ARBA" id="ARBA00034617"/>
    </source>
</evidence>
<comment type="caution">
    <text evidence="8">The sequence shown here is derived from an EMBL/GenBank/DDBJ whole genome shotgun (WGS) entry which is preliminary data.</text>
</comment>
<gene>
    <name evidence="8" type="ORF">B0I36DRAFT_368714</name>
</gene>
<proteinExistence type="inferred from homology"/>
<dbReference type="InterPro" id="IPR011545">
    <property type="entry name" value="DEAD/DEAH_box_helicase_dom"/>
</dbReference>
<comment type="catalytic activity">
    <reaction evidence="4">
        <text>Couples ATP hydrolysis with the unwinding of duplex DNA by translocating in the 3'-5' direction.</text>
        <dbReference type="EC" id="5.6.2.4"/>
    </reaction>
</comment>
<keyword evidence="3" id="KW-0067">ATP-binding</keyword>
<name>A0A9P8XT54_9PEZI</name>
<feature type="domain" description="Helicase ATP-binding" evidence="6">
    <location>
        <begin position="331"/>
        <end position="496"/>
    </location>
</feature>
<evidence type="ECO:0000313" key="8">
    <source>
        <dbReference type="EMBL" id="KAH7016099.1"/>
    </source>
</evidence>
<evidence type="ECO:0000259" key="6">
    <source>
        <dbReference type="PROSITE" id="PS51192"/>
    </source>
</evidence>
<dbReference type="GO" id="GO:0005524">
    <property type="term" value="F:ATP binding"/>
    <property type="evidence" value="ECO:0007669"/>
    <property type="project" value="UniProtKB-KW"/>
</dbReference>
<sequence length="943" mass="106010">MTIRHCDTQDMLRNVFVFDGQVLLVTDRDKAKAIRGIGRKVARFLPETVGRLMVAYILWILPFERLLLTETTGQGLSKPLDAWLWKDSRKGIWTTTELSNKLATVTTEHIGVKLGVADYRHVAIELGRHIRGLVVQQLEVDMVDEADWDNPQNFEDALTGEACGQNKVEYVWDLPATHGSAIARQHYAVNVQFPNQLQPQMVANYREISRLWHQFLVFSTESTPGSDMMSSAGKKIFGYSGNDQSQTPDTKLPYTPSKRTYSQARMGNDFQTPDWAARRAIAAGRITQGRHGDVSPLAASTDAKLNGGLYQLLGPGACWRSDEQREATQQTLALRGDRVLIVVLPTGAGKSVLFMLPAVPSMNAGVSVVIVPFVALINDLVGRATDLGLDCQQWLPAQVTGREEQPRISRLVFVSADQVNSVEFSTYTDQLRARGLLKRFVVDECHTIIMDASYRKRLTDLKFIYRYSCPVILLTATLPVRLEAWFRQAMLVGDAEIIRARSDKKNISYNVVQVTGPGRSAVEDEVVKQVIRITGRMTGKQKGVIYSRSKANCTRLAELIRCGYHHSDMSLSERQAVLEDWVEGRSETRWVVATTGLGTGVDIEGIVAIIHAEQPYGLVDFIQQTGRGGRKAGEEVESIVVLGRAAVYYDRQASDVDQLNRQAAERFVQTPDCRRLVLGAFMDGIAQDCDSLQAVRCDRCRQLTEVQADVLDEVVGMGECSEGGTTGDWHSAAAEVVDDRLRGDNKERQRRIRKLLEWVELMDSKCAVCYVKWCHQGRADGRQRTYEHEFRSCKVLGGSEAYMAWRRQIRFKEYTCCWTCGLPQAWYLVSHTFELAGTRPNWTIRESTNTTHPSEGPSVVGSVDIATISSNAQQEDALLSILRAMNVNPEWDQRNWFDDVLRRLGETWPTEFADDMIAPFLDYTVRLLVDAPLDWVGRQQKQL</sequence>
<dbReference type="GO" id="GO:0000724">
    <property type="term" value="P:double-strand break repair via homologous recombination"/>
    <property type="evidence" value="ECO:0007669"/>
    <property type="project" value="TreeGrafter"/>
</dbReference>
<dbReference type="PANTHER" id="PTHR13710:SF154">
    <property type="entry name" value="RECQ HELICASE, PUTATIVE (AFU_ORTHOLOGUE AFUA_6G14720)-RELATED"/>
    <property type="match status" value="1"/>
</dbReference>
<dbReference type="PROSITE" id="PS51194">
    <property type="entry name" value="HELICASE_CTER"/>
    <property type="match status" value="1"/>
</dbReference>
<protein>
    <recommendedName>
        <fullName evidence="5">DNA 3'-5' helicase</fullName>
        <ecNumber evidence="5">5.6.2.4</ecNumber>
    </recommendedName>
</protein>
<evidence type="ECO:0000256" key="2">
    <source>
        <dbReference type="ARBA" id="ARBA00022741"/>
    </source>
</evidence>
<dbReference type="SUPFAM" id="SSF52540">
    <property type="entry name" value="P-loop containing nucleoside triphosphate hydrolases"/>
    <property type="match status" value="1"/>
</dbReference>
<dbReference type="Pfam" id="PF00271">
    <property type="entry name" value="Helicase_C"/>
    <property type="match status" value="1"/>
</dbReference>
<dbReference type="InterPro" id="IPR014001">
    <property type="entry name" value="Helicase_ATP-bd"/>
</dbReference>
<dbReference type="EC" id="5.6.2.4" evidence="5"/>
<dbReference type="GO" id="GO:0043138">
    <property type="term" value="F:3'-5' DNA helicase activity"/>
    <property type="evidence" value="ECO:0007669"/>
    <property type="project" value="UniProtKB-EC"/>
</dbReference>
<dbReference type="GeneID" id="70189203"/>
<keyword evidence="2" id="KW-0547">Nucleotide-binding</keyword>
<evidence type="ECO:0000256" key="1">
    <source>
        <dbReference type="ARBA" id="ARBA00005446"/>
    </source>
</evidence>
<dbReference type="PANTHER" id="PTHR13710">
    <property type="entry name" value="DNA HELICASE RECQ FAMILY MEMBER"/>
    <property type="match status" value="1"/>
</dbReference>
<dbReference type="GO" id="GO:0009378">
    <property type="term" value="F:four-way junction helicase activity"/>
    <property type="evidence" value="ECO:0007669"/>
    <property type="project" value="TreeGrafter"/>
</dbReference>
<dbReference type="GO" id="GO:0005694">
    <property type="term" value="C:chromosome"/>
    <property type="evidence" value="ECO:0007669"/>
    <property type="project" value="TreeGrafter"/>
</dbReference>
<dbReference type="Pfam" id="PF00270">
    <property type="entry name" value="DEAD"/>
    <property type="match status" value="1"/>
</dbReference>